<protein>
    <submittedName>
        <fullName evidence="1">13841_t:CDS:1</fullName>
    </submittedName>
</protein>
<feature type="non-terminal residue" evidence="1">
    <location>
        <position position="66"/>
    </location>
</feature>
<reference evidence="1" key="1">
    <citation type="submission" date="2021-06" db="EMBL/GenBank/DDBJ databases">
        <authorList>
            <person name="Kallberg Y."/>
            <person name="Tangrot J."/>
            <person name="Rosling A."/>
        </authorList>
    </citation>
    <scope>NUCLEOTIDE SEQUENCE</scope>
    <source>
        <strain evidence="1">IL203A</strain>
    </source>
</reference>
<proteinExistence type="predicted"/>
<keyword evidence="2" id="KW-1185">Reference proteome</keyword>
<feature type="non-terminal residue" evidence="1">
    <location>
        <position position="1"/>
    </location>
</feature>
<dbReference type="EMBL" id="CAJVPU010025158">
    <property type="protein sequence ID" value="CAG8695182.1"/>
    <property type="molecule type" value="Genomic_DNA"/>
</dbReference>
<name>A0ACA9P7Z6_9GLOM</name>
<evidence type="ECO:0000313" key="2">
    <source>
        <dbReference type="Proteomes" id="UP000789702"/>
    </source>
</evidence>
<accession>A0ACA9P7Z6</accession>
<dbReference type="Proteomes" id="UP000789702">
    <property type="component" value="Unassembled WGS sequence"/>
</dbReference>
<gene>
    <name evidence="1" type="ORF">DHETER_LOCUS11460</name>
</gene>
<comment type="caution">
    <text evidence="1">The sequence shown here is derived from an EMBL/GenBank/DDBJ whole genome shotgun (WGS) entry which is preliminary data.</text>
</comment>
<organism evidence="1 2">
    <name type="scientific">Dentiscutata heterogama</name>
    <dbReference type="NCBI Taxonomy" id="1316150"/>
    <lineage>
        <taxon>Eukaryota</taxon>
        <taxon>Fungi</taxon>
        <taxon>Fungi incertae sedis</taxon>
        <taxon>Mucoromycota</taxon>
        <taxon>Glomeromycotina</taxon>
        <taxon>Glomeromycetes</taxon>
        <taxon>Diversisporales</taxon>
        <taxon>Gigasporaceae</taxon>
        <taxon>Dentiscutata</taxon>
    </lineage>
</organism>
<evidence type="ECO:0000313" key="1">
    <source>
        <dbReference type="EMBL" id="CAG8695182.1"/>
    </source>
</evidence>
<sequence>LALYGLKSLCKYKEHKNNKDNGINKTGFAIDLALAVFWLAASLAWLSPLYLNKLYICNSQSADQIT</sequence>